<proteinExistence type="predicted"/>
<name>A0A5R8QF47_9FIRM</name>
<evidence type="ECO:0000313" key="2">
    <source>
        <dbReference type="Proteomes" id="UP000306912"/>
    </source>
</evidence>
<sequence>MKKMLAIVLTFSLSYLFVTNLLIPLQAAAQSDNYAAQMYSPEGAAVQDRGSCKDLERARLRPKGFCNGSWKPPHRRMTAWERNCLKNLGYSALATMITMTWASAVQNFGFGILACYV</sequence>
<comment type="caution">
    <text evidence="1">The sequence shown here is derived from an EMBL/GenBank/DDBJ whole genome shotgun (WGS) entry which is preliminary data.</text>
</comment>
<protein>
    <submittedName>
        <fullName evidence="1">Uncharacterized protein</fullName>
    </submittedName>
</protein>
<dbReference type="Proteomes" id="UP000306912">
    <property type="component" value="Unassembled WGS sequence"/>
</dbReference>
<dbReference type="AlphaFoldDB" id="A0A5R8QF47"/>
<gene>
    <name evidence="1" type="ORF">FEZ08_04375</name>
</gene>
<dbReference type="EMBL" id="VBWP01000003">
    <property type="protein sequence ID" value="TLG75289.1"/>
    <property type="molecule type" value="Genomic_DNA"/>
</dbReference>
<accession>A0A5R8QF47</accession>
<keyword evidence="2" id="KW-1185">Reference proteome</keyword>
<evidence type="ECO:0000313" key="1">
    <source>
        <dbReference type="EMBL" id="TLG75289.1"/>
    </source>
</evidence>
<dbReference type="RefSeq" id="WP_138190510.1">
    <property type="nucleotide sequence ID" value="NZ_VBWP01000003.1"/>
</dbReference>
<dbReference type="InParanoid" id="A0A5R8QF47"/>
<reference evidence="1 2" key="1">
    <citation type="submission" date="2019-05" db="EMBL/GenBank/DDBJ databases">
        <title>Culicoidintestinum kansasii gen. nov., sp. nov. from the gastrointestinal tract of the biting midge, Culicoides sonorensis.</title>
        <authorList>
            <person name="Neupane S."/>
            <person name="Ghosh A."/>
            <person name="Gunther S."/>
            <person name="Martin K."/>
            <person name="Zurek L."/>
        </authorList>
    </citation>
    <scope>NUCLEOTIDE SEQUENCE [LARGE SCALE GENOMIC DNA]</scope>
    <source>
        <strain evidence="1 2">CS-1</strain>
    </source>
</reference>
<organism evidence="1 2">
    <name type="scientific">Culicoidibacter larvae</name>
    <dbReference type="NCBI Taxonomy" id="2579976"/>
    <lineage>
        <taxon>Bacteria</taxon>
        <taxon>Bacillati</taxon>
        <taxon>Bacillota</taxon>
        <taxon>Culicoidibacteria</taxon>
        <taxon>Culicoidibacterales</taxon>
        <taxon>Culicoidibacteraceae</taxon>
        <taxon>Culicoidibacter</taxon>
    </lineage>
</organism>